<dbReference type="InterPro" id="IPR016181">
    <property type="entry name" value="Acyl_CoA_acyltransferase"/>
</dbReference>
<reference evidence="3" key="1">
    <citation type="submission" date="2016-09" db="EMBL/GenBank/DDBJ databases">
        <authorList>
            <person name="Lysoe E."/>
        </authorList>
    </citation>
    <scope>NUCLEOTIDE SEQUENCE [LARGE SCALE GENOMIC DNA]</scope>
    <source>
        <strain evidence="3">LJ96T</strain>
    </source>
</reference>
<name>A0A1L3EVZ9_9GAMM</name>
<evidence type="ECO:0000313" key="3">
    <source>
        <dbReference type="Proteomes" id="UP000182987"/>
    </source>
</evidence>
<dbReference type="EMBL" id="CP017480">
    <property type="protein sequence ID" value="APG05223.1"/>
    <property type="molecule type" value="Genomic_DNA"/>
</dbReference>
<organism evidence="2 3">
    <name type="scientific">Luteibacter rhizovicinus DSM 16549</name>
    <dbReference type="NCBI Taxonomy" id="1440763"/>
    <lineage>
        <taxon>Bacteria</taxon>
        <taxon>Pseudomonadati</taxon>
        <taxon>Pseudomonadota</taxon>
        <taxon>Gammaproteobacteria</taxon>
        <taxon>Lysobacterales</taxon>
        <taxon>Rhodanobacteraceae</taxon>
        <taxon>Luteibacter</taxon>
    </lineage>
</organism>
<sequence length="145" mass="15817">MTSLEETGINVLAVDEPTAEDRAAVAAPLLAYNQKEGPRALAEPLVLLLKGDDGQTIGGLWGKTVYDWMVVELLVVPETMRGKGAGAALMKQAEHIARGRGCLGAWLDTFAFQARGFYEGLGYTVFGELVDHPRESARYFLSKRF</sequence>
<dbReference type="PROSITE" id="PS51186">
    <property type="entry name" value="GNAT"/>
    <property type="match status" value="1"/>
</dbReference>
<dbReference type="SUPFAM" id="SSF55729">
    <property type="entry name" value="Acyl-CoA N-acyltransferases (Nat)"/>
    <property type="match status" value="1"/>
</dbReference>
<gene>
    <name evidence="2" type="ORF">BJI69_15840</name>
</gene>
<dbReference type="GO" id="GO:0016747">
    <property type="term" value="F:acyltransferase activity, transferring groups other than amino-acyl groups"/>
    <property type="evidence" value="ECO:0007669"/>
    <property type="project" value="InterPro"/>
</dbReference>
<keyword evidence="3" id="KW-1185">Reference proteome</keyword>
<dbReference type="Pfam" id="PF00583">
    <property type="entry name" value="Acetyltransf_1"/>
    <property type="match status" value="1"/>
</dbReference>
<dbReference type="KEGG" id="lrz:BJI69_15840"/>
<dbReference type="RefSeq" id="WP_046966743.1">
    <property type="nucleotide sequence ID" value="NZ_CP017480.1"/>
</dbReference>
<dbReference type="Proteomes" id="UP000182987">
    <property type="component" value="Chromosome"/>
</dbReference>
<evidence type="ECO:0000259" key="1">
    <source>
        <dbReference type="PROSITE" id="PS51186"/>
    </source>
</evidence>
<protein>
    <submittedName>
        <fullName evidence="2">GNAT family N-acetyltransferase</fullName>
    </submittedName>
</protein>
<dbReference type="CDD" id="cd04301">
    <property type="entry name" value="NAT_SF"/>
    <property type="match status" value="1"/>
</dbReference>
<dbReference type="STRING" id="1440763.BJI69_15840"/>
<accession>A0A1L3EVZ9</accession>
<dbReference type="InterPro" id="IPR000182">
    <property type="entry name" value="GNAT_dom"/>
</dbReference>
<feature type="domain" description="N-acetyltransferase" evidence="1">
    <location>
        <begin position="9"/>
        <end position="145"/>
    </location>
</feature>
<dbReference type="Gene3D" id="3.40.630.30">
    <property type="match status" value="1"/>
</dbReference>
<dbReference type="AlphaFoldDB" id="A0A1L3EVZ9"/>
<evidence type="ECO:0000313" key="2">
    <source>
        <dbReference type="EMBL" id="APG05223.1"/>
    </source>
</evidence>
<proteinExistence type="predicted"/>
<dbReference type="OrthoDB" id="9787920at2"/>